<dbReference type="AlphaFoldDB" id="A0A2A5AJW8"/>
<feature type="transmembrane region" description="Helical" evidence="1">
    <location>
        <begin position="211"/>
        <end position="229"/>
    </location>
</feature>
<keyword evidence="1" id="KW-0472">Membrane</keyword>
<dbReference type="Pfam" id="PF04024">
    <property type="entry name" value="PspC"/>
    <property type="match status" value="1"/>
</dbReference>
<gene>
    <name evidence="5" type="ORF">COA96_16295</name>
</gene>
<dbReference type="InterPro" id="IPR007168">
    <property type="entry name" value="Phageshock_PspC_N"/>
</dbReference>
<dbReference type="Pfam" id="PF22744">
    <property type="entry name" value="Toast-rack_PspC-Cterm"/>
    <property type="match status" value="1"/>
</dbReference>
<feature type="transmembrane region" description="Helical" evidence="1">
    <location>
        <begin position="107"/>
        <end position="132"/>
    </location>
</feature>
<dbReference type="InterPro" id="IPR054319">
    <property type="entry name" value="PspC-rel_ToastRack"/>
</dbReference>
<evidence type="ECO:0000259" key="4">
    <source>
        <dbReference type="Pfam" id="PF22744"/>
    </source>
</evidence>
<feature type="non-terminal residue" evidence="5">
    <location>
        <position position="1"/>
    </location>
</feature>
<dbReference type="Proteomes" id="UP000218327">
    <property type="component" value="Unassembled WGS sequence"/>
</dbReference>
<comment type="caution">
    <text evidence="5">The sequence shown here is derived from an EMBL/GenBank/DDBJ whole genome shotgun (WGS) entry which is preliminary data.</text>
</comment>
<organism evidence="5 6">
    <name type="scientific">SAR86 cluster bacterium</name>
    <dbReference type="NCBI Taxonomy" id="2030880"/>
    <lineage>
        <taxon>Bacteria</taxon>
        <taxon>Pseudomonadati</taxon>
        <taxon>Pseudomonadota</taxon>
        <taxon>Gammaproteobacteria</taxon>
        <taxon>SAR86 cluster</taxon>
    </lineage>
</organism>
<feature type="domain" description="PspC-related ToastRack" evidence="4">
    <location>
        <begin position="279"/>
        <end position="412"/>
    </location>
</feature>
<keyword evidence="1" id="KW-0812">Transmembrane</keyword>
<proteinExistence type="predicted"/>
<dbReference type="InterPro" id="IPR054321">
    <property type="entry name" value="PspC-rel_TM"/>
</dbReference>
<feature type="transmembrane region" description="Helical" evidence="1">
    <location>
        <begin position="6"/>
        <end position="32"/>
    </location>
</feature>
<evidence type="ECO:0000256" key="1">
    <source>
        <dbReference type="SAM" id="Phobius"/>
    </source>
</evidence>
<reference evidence="6" key="1">
    <citation type="submission" date="2017-08" db="EMBL/GenBank/DDBJ databases">
        <title>A dynamic microbial community with high functional redundancy inhabits the cold, oxic subseafloor aquifer.</title>
        <authorList>
            <person name="Tully B.J."/>
            <person name="Wheat C.G."/>
            <person name="Glazer B.T."/>
            <person name="Huber J.A."/>
        </authorList>
    </citation>
    <scope>NUCLEOTIDE SEQUENCE [LARGE SCALE GENOMIC DNA]</scope>
</reference>
<evidence type="ECO:0000259" key="3">
    <source>
        <dbReference type="Pfam" id="PF22571"/>
    </source>
</evidence>
<evidence type="ECO:0000313" key="6">
    <source>
        <dbReference type="Proteomes" id="UP000218327"/>
    </source>
</evidence>
<feature type="transmembrane region" description="Helical" evidence="1">
    <location>
        <begin position="138"/>
        <end position="158"/>
    </location>
</feature>
<evidence type="ECO:0000259" key="2">
    <source>
        <dbReference type="Pfam" id="PF04024"/>
    </source>
</evidence>
<protein>
    <submittedName>
        <fullName evidence="5">Uncharacterized protein</fullName>
    </submittedName>
</protein>
<feature type="domain" description="PspC-related transmembrane region" evidence="3">
    <location>
        <begin position="94"/>
        <end position="235"/>
    </location>
</feature>
<name>A0A2A5AJW8_9GAMM</name>
<sequence>FGIETLWIRLAWVLLFLLGGTGLFIYILLWILMPSAGTTAEKLAMSGKPVNITNIEQKVKEGFSSVKDSAKDSLDYAKDSLSEAANKIKNGNYDRVGNKIQSTSRSFFDALGSVIMFCFTIFAKFFGIILIITGAATLIGLVIGLLSLGVADIFHFPGIDMADVINSSNLPIWIVSLLTLFAVGIPFFFIFVLGLKILVPNTKSPGKVANFTLFGVWLAAIVTLSIFAAREVTEFAREASVTNNIELNITANDTLYVKMVGNDLYSNYLHRGYDFDILYDDNDEKKIYSSNLRLIFKSTKDSLASISIEKSARGNTYQNAKKRAVNVNYNYTFDNNELVLDAYFLTDAINKFRDQEVEVTIYLPEGSVIYADDNTYTFHRNSSYYGDILNNGSEGHYMKVMHRDLLCMDCGDNSYIENTKNSVDKSSPSTDNEKVEAVIDSSGININ</sequence>
<dbReference type="Gene3D" id="1.20.120.20">
    <property type="entry name" value="Apolipoprotein"/>
    <property type="match status" value="1"/>
</dbReference>
<feature type="transmembrane region" description="Helical" evidence="1">
    <location>
        <begin position="170"/>
        <end position="199"/>
    </location>
</feature>
<dbReference type="Pfam" id="PF22571">
    <property type="entry name" value="LiaI-LiaF-TM_PspC"/>
    <property type="match status" value="1"/>
</dbReference>
<keyword evidence="1" id="KW-1133">Transmembrane helix</keyword>
<evidence type="ECO:0000313" key="5">
    <source>
        <dbReference type="EMBL" id="PCJ19390.1"/>
    </source>
</evidence>
<accession>A0A2A5AJW8</accession>
<feature type="domain" description="Phage shock protein PspC N-terminal" evidence="2">
    <location>
        <begin position="1"/>
        <end position="35"/>
    </location>
</feature>
<dbReference type="EMBL" id="NVVJ01000090">
    <property type="protein sequence ID" value="PCJ19390.1"/>
    <property type="molecule type" value="Genomic_DNA"/>
</dbReference>